<dbReference type="InterPro" id="IPR036271">
    <property type="entry name" value="Tet_transcr_reg_TetR-rel_C_sf"/>
</dbReference>
<dbReference type="SUPFAM" id="SSF46689">
    <property type="entry name" value="Homeodomain-like"/>
    <property type="match status" value="1"/>
</dbReference>
<dbReference type="Pfam" id="PF00440">
    <property type="entry name" value="TetR_N"/>
    <property type="match status" value="1"/>
</dbReference>
<dbReference type="PANTHER" id="PTHR30055">
    <property type="entry name" value="HTH-TYPE TRANSCRIPTIONAL REGULATOR RUTR"/>
    <property type="match status" value="1"/>
</dbReference>
<proteinExistence type="predicted"/>
<sequence length="213" mass="23335">MAATAQARKAGRPLGAPDTREACLEAAERLFATQGFAATGLRQIGAVAGVSIATLIYHFGSKEKLYGKVLGRIADSITPYMPEPDGFEPDLDGVVAMVERFLDWSLDHGDYAALLLRELMENPSRATKARRWYLLPLIEAYAAAIREGQAKGRFGPCDPEMVAFYLTGAITHFRASTVTIQQMLALESRDEAVDRFRATLRANVKAMLLPAEE</sequence>
<keyword evidence="7" id="KW-1185">Reference proteome</keyword>
<evidence type="ECO:0000256" key="4">
    <source>
        <dbReference type="PROSITE-ProRule" id="PRU00335"/>
    </source>
</evidence>
<dbReference type="PRINTS" id="PR00455">
    <property type="entry name" value="HTHTETR"/>
</dbReference>
<evidence type="ECO:0000313" key="6">
    <source>
        <dbReference type="EMBL" id="SDG15127.1"/>
    </source>
</evidence>
<comment type="caution">
    <text evidence="6">The sequence shown here is derived from an EMBL/GenBank/DDBJ whole genome shotgun (WGS) entry which is preliminary data.</text>
</comment>
<dbReference type="PANTHER" id="PTHR30055:SF235">
    <property type="entry name" value="TRANSCRIPTIONAL REGULATORY PROTEIN"/>
    <property type="match status" value="1"/>
</dbReference>
<reference evidence="6 7" key="1">
    <citation type="submission" date="2016-10" db="EMBL/GenBank/DDBJ databases">
        <authorList>
            <person name="Varghese N."/>
            <person name="Submissions S."/>
        </authorList>
    </citation>
    <scope>NUCLEOTIDE SEQUENCE [LARGE SCALE GENOMIC DNA]</scope>
    <source>
        <strain evidence="6 7">DSM 18839</strain>
    </source>
</reference>
<keyword evidence="2 4" id="KW-0238">DNA-binding</keyword>
<keyword evidence="1" id="KW-0805">Transcription regulation</keyword>
<dbReference type="SUPFAM" id="SSF48498">
    <property type="entry name" value="Tetracyclin repressor-like, C-terminal domain"/>
    <property type="match status" value="1"/>
</dbReference>
<dbReference type="Proteomes" id="UP000198615">
    <property type="component" value="Unassembled WGS sequence"/>
</dbReference>
<dbReference type="RefSeq" id="WP_175474270.1">
    <property type="nucleotide sequence ID" value="NZ_FNBW01000011.1"/>
</dbReference>
<dbReference type="Pfam" id="PF14514">
    <property type="entry name" value="TetR_C_9"/>
    <property type="match status" value="1"/>
</dbReference>
<evidence type="ECO:0000256" key="3">
    <source>
        <dbReference type="ARBA" id="ARBA00023163"/>
    </source>
</evidence>
<feature type="domain" description="HTH tetR-type" evidence="5">
    <location>
        <begin position="17"/>
        <end position="77"/>
    </location>
</feature>
<dbReference type="Gene3D" id="1.10.357.10">
    <property type="entry name" value="Tetracycline Repressor, domain 2"/>
    <property type="match status" value="1"/>
</dbReference>
<dbReference type="GO" id="GO:0003700">
    <property type="term" value="F:DNA-binding transcription factor activity"/>
    <property type="evidence" value="ECO:0007669"/>
    <property type="project" value="TreeGrafter"/>
</dbReference>
<feature type="DNA-binding region" description="H-T-H motif" evidence="4">
    <location>
        <begin position="40"/>
        <end position="59"/>
    </location>
</feature>
<accession>A0A8G2BMP3</accession>
<gene>
    <name evidence="6" type="ORF">SAMN05660686_03521</name>
</gene>
<dbReference type="GO" id="GO:0000976">
    <property type="term" value="F:transcription cis-regulatory region binding"/>
    <property type="evidence" value="ECO:0007669"/>
    <property type="project" value="TreeGrafter"/>
</dbReference>
<dbReference type="InterPro" id="IPR050109">
    <property type="entry name" value="HTH-type_TetR-like_transc_reg"/>
</dbReference>
<protein>
    <submittedName>
        <fullName evidence="6">Transcriptional regulator, TetR family</fullName>
    </submittedName>
</protein>
<dbReference type="PROSITE" id="PS50977">
    <property type="entry name" value="HTH_TETR_2"/>
    <property type="match status" value="1"/>
</dbReference>
<evidence type="ECO:0000256" key="2">
    <source>
        <dbReference type="ARBA" id="ARBA00023125"/>
    </source>
</evidence>
<organism evidence="6 7">
    <name type="scientific">Thalassobaculum litoreum DSM 18839</name>
    <dbReference type="NCBI Taxonomy" id="1123362"/>
    <lineage>
        <taxon>Bacteria</taxon>
        <taxon>Pseudomonadati</taxon>
        <taxon>Pseudomonadota</taxon>
        <taxon>Alphaproteobacteria</taxon>
        <taxon>Rhodospirillales</taxon>
        <taxon>Thalassobaculaceae</taxon>
        <taxon>Thalassobaculum</taxon>
    </lineage>
</organism>
<evidence type="ECO:0000256" key="1">
    <source>
        <dbReference type="ARBA" id="ARBA00023015"/>
    </source>
</evidence>
<evidence type="ECO:0000313" key="7">
    <source>
        <dbReference type="Proteomes" id="UP000198615"/>
    </source>
</evidence>
<dbReference type="EMBL" id="FNBW01000011">
    <property type="protein sequence ID" value="SDG15127.1"/>
    <property type="molecule type" value="Genomic_DNA"/>
</dbReference>
<evidence type="ECO:0000259" key="5">
    <source>
        <dbReference type="PROSITE" id="PS50977"/>
    </source>
</evidence>
<dbReference type="InterPro" id="IPR001647">
    <property type="entry name" value="HTH_TetR"/>
</dbReference>
<name>A0A8G2BMP3_9PROT</name>
<dbReference type="InterPro" id="IPR009057">
    <property type="entry name" value="Homeodomain-like_sf"/>
</dbReference>
<keyword evidence="3" id="KW-0804">Transcription</keyword>
<dbReference type="AlphaFoldDB" id="A0A8G2BMP3"/>
<dbReference type="InterPro" id="IPR011075">
    <property type="entry name" value="TetR_C"/>
</dbReference>